<organism evidence="2 3">
    <name type="scientific">Ranatra chinensis</name>
    <dbReference type="NCBI Taxonomy" id="642074"/>
    <lineage>
        <taxon>Eukaryota</taxon>
        <taxon>Metazoa</taxon>
        <taxon>Ecdysozoa</taxon>
        <taxon>Arthropoda</taxon>
        <taxon>Hexapoda</taxon>
        <taxon>Insecta</taxon>
        <taxon>Pterygota</taxon>
        <taxon>Neoptera</taxon>
        <taxon>Paraneoptera</taxon>
        <taxon>Hemiptera</taxon>
        <taxon>Heteroptera</taxon>
        <taxon>Panheteroptera</taxon>
        <taxon>Nepomorpha</taxon>
        <taxon>Nepidae</taxon>
        <taxon>Ranatrinae</taxon>
        <taxon>Ranatra</taxon>
    </lineage>
</organism>
<proteinExistence type="predicted"/>
<keyword evidence="1" id="KW-0472">Membrane</keyword>
<evidence type="ECO:0000256" key="1">
    <source>
        <dbReference type="SAM" id="Phobius"/>
    </source>
</evidence>
<dbReference type="Proteomes" id="UP001558652">
    <property type="component" value="Unassembled WGS sequence"/>
</dbReference>
<feature type="transmembrane region" description="Helical" evidence="1">
    <location>
        <begin position="118"/>
        <end position="139"/>
    </location>
</feature>
<keyword evidence="3" id="KW-1185">Reference proteome</keyword>
<keyword evidence="1" id="KW-0812">Transmembrane</keyword>
<reference evidence="2 3" key="1">
    <citation type="submission" date="2024-07" db="EMBL/GenBank/DDBJ databases">
        <title>Chromosome-level genome assembly of the water stick insect Ranatra chinensis (Heteroptera: Nepidae).</title>
        <authorList>
            <person name="Liu X."/>
        </authorList>
    </citation>
    <scope>NUCLEOTIDE SEQUENCE [LARGE SCALE GENOMIC DNA]</scope>
    <source>
        <strain evidence="2">Cailab_2021Rc</strain>
        <tissue evidence="2">Muscle</tissue>
    </source>
</reference>
<comment type="caution">
    <text evidence="2">The sequence shown here is derived from an EMBL/GenBank/DDBJ whole genome shotgun (WGS) entry which is preliminary data.</text>
</comment>
<dbReference type="AlphaFoldDB" id="A0ABD0Y1U0"/>
<gene>
    <name evidence="2" type="ORF">AAG570_004772</name>
</gene>
<name>A0ABD0Y1U0_9HEMI</name>
<sequence>MVSKRRNMSYKNKKQESTEIGLKCANCIRNVNLRTYLGTLPRFRCTLASGRHTFEKSRITSVDEKLGGPKQFRPVAIVSGGVEVTAHIALPRRRGSVYREVPKRCCGLLSPAAVSIRWLMLLLLTVGVCCALVGTLLGATRATAPHHLTVALLMIGKRNTINVFRRLDAVFGLSDCG</sequence>
<accession>A0ABD0Y1U0</accession>
<protein>
    <submittedName>
        <fullName evidence="2">Uncharacterized protein</fullName>
    </submittedName>
</protein>
<evidence type="ECO:0000313" key="2">
    <source>
        <dbReference type="EMBL" id="KAL1117446.1"/>
    </source>
</evidence>
<keyword evidence="1" id="KW-1133">Transmembrane helix</keyword>
<evidence type="ECO:0000313" key="3">
    <source>
        <dbReference type="Proteomes" id="UP001558652"/>
    </source>
</evidence>
<dbReference type="EMBL" id="JBFDAA010000016">
    <property type="protein sequence ID" value="KAL1117446.1"/>
    <property type="molecule type" value="Genomic_DNA"/>
</dbReference>